<dbReference type="InterPro" id="IPR001752">
    <property type="entry name" value="Kinesin_motor_dom"/>
</dbReference>
<evidence type="ECO:0000256" key="16">
    <source>
        <dbReference type="SAM" id="MobiDB-lite"/>
    </source>
</evidence>
<evidence type="ECO:0000256" key="15">
    <source>
        <dbReference type="SAM" id="Coils"/>
    </source>
</evidence>
<evidence type="ECO:0000256" key="12">
    <source>
        <dbReference type="ARBA" id="ARBA00061030"/>
    </source>
</evidence>
<dbReference type="GO" id="GO:0008017">
    <property type="term" value="F:microtubule binding"/>
    <property type="evidence" value="ECO:0007669"/>
    <property type="project" value="InterPro"/>
</dbReference>
<keyword evidence="11" id="KW-0131">Cell cycle</keyword>
<dbReference type="GO" id="GO:0007018">
    <property type="term" value="P:microtubule-based movement"/>
    <property type="evidence" value="ECO:0007669"/>
    <property type="project" value="InterPro"/>
</dbReference>
<dbReference type="GO" id="GO:0048731">
    <property type="term" value="P:system development"/>
    <property type="evidence" value="ECO:0007669"/>
    <property type="project" value="UniProtKB-ARBA"/>
</dbReference>
<dbReference type="InterPro" id="IPR027640">
    <property type="entry name" value="Kinesin-like_fam"/>
</dbReference>
<dbReference type="InterPro" id="IPR019821">
    <property type="entry name" value="Kinesin_motor_CS"/>
</dbReference>
<dbReference type="PRINTS" id="PR00380">
    <property type="entry name" value="KINESINHEAVY"/>
</dbReference>
<dbReference type="GO" id="GO:0003777">
    <property type="term" value="F:microtubule motor activity"/>
    <property type="evidence" value="ECO:0007669"/>
    <property type="project" value="InterPro"/>
</dbReference>
<keyword evidence="6" id="KW-0498">Mitosis</keyword>
<dbReference type="SUPFAM" id="SSF52540">
    <property type="entry name" value="P-loop containing nucleoside triphosphate hydrolases"/>
    <property type="match status" value="1"/>
</dbReference>
<evidence type="ECO:0000313" key="19">
    <source>
        <dbReference type="Proteomes" id="UP000694427"/>
    </source>
</evidence>
<keyword evidence="3" id="KW-0132">Cell division</keyword>
<protein>
    <recommendedName>
        <fullName evidence="14">Kinesin-like protein</fullName>
    </recommendedName>
</protein>
<keyword evidence="4 14" id="KW-0493">Microtubule</keyword>
<keyword evidence="19" id="KW-1185">Reference proteome</keyword>
<feature type="binding site" evidence="13">
    <location>
        <begin position="213"/>
        <end position="220"/>
    </location>
    <ligand>
        <name>ATP</name>
        <dbReference type="ChEBI" id="CHEBI:30616"/>
    </ligand>
</feature>
<feature type="region of interest" description="Disordered" evidence="16">
    <location>
        <begin position="36"/>
        <end position="111"/>
    </location>
</feature>
<dbReference type="Ensembl" id="ENSCCRT00010130704.1">
    <property type="protein sequence ID" value="ENSCCRP00010117637.1"/>
    <property type="gene ID" value="ENSCCRG00010051533.1"/>
</dbReference>
<evidence type="ECO:0000256" key="8">
    <source>
        <dbReference type="ARBA" id="ARBA00023054"/>
    </source>
</evidence>
<dbReference type="Gene3D" id="3.40.850.10">
    <property type="entry name" value="Kinesin motor domain"/>
    <property type="match status" value="1"/>
</dbReference>
<dbReference type="PROSITE" id="PS00411">
    <property type="entry name" value="KINESIN_MOTOR_1"/>
    <property type="match status" value="1"/>
</dbReference>
<keyword evidence="8 15" id="KW-0175">Coiled coil</keyword>
<evidence type="ECO:0000256" key="13">
    <source>
        <dbReference type="PROSITE-ProRule" id="PRU00283"/>
    </source>
</evidence>
<feature type="compositionally biased region" description="Polar residues" evidence="16">
    <location>
        <begin position="65"/>
        <end position="84"/>
    </location>
</feature>
<dbReference type="InterPro" id="IPR054473">
    <property type="entry name" value="KIF2A-like_N"/>
</dbReference>
<evidence type="ECO:0000256" key="7">
    <source>
        <dbReference type="ARBA" id="ARBA00022840"/>
    </source>
</evidence>
<comment type="subcellular location">
    <subcellularLocation>
        <location evidence="1">Cytoplasm</location>
        <location evidence="1">Cytoskeleton</location>
    </subcellularLocation>
</comment>
<proteinExistence type="inferred from homology"/>
<feature type="compositionally biased region" description="Polar residues" evidence="16">
    <location>
        <begin position="98"/>
        <end position="107"/>
    </location>
</feature>
<evidence type="ECO:0000259" key="17">
    <source>
        <dbReference type="PROSITE" id="PS50067"/>
    </source>
</evidence>
<dbReference type="GO" id="GO:0051301">
    <property type="term" value="P:cell division"/>
    <property type="evidence" value="ECO:0007669"/>
    <property type="project" value="UniProtKB-KW"/>
</dbReference>
<evidence type="ECO:0000256" key="6">
    <source>
        <dbReference type="ARBA" id="ARBA00022776"/>
    </source>
</evidence>
<reference evidence="18" key="1">
    <citation type="submission" date="2025-08" db="UniProtKB">
        <authorList>
            <consortium name="Ensembl"/>
        </authorList>
    </citation>
    <scope>IDENTIFICATION</scope>
</reference>
<keyword evidence="9 13" id="KW-0505">Motor protein</keyword>
<dbReference type="Pfam" id="PF22923">
    <property type="entry name" value="KIF2A-like_1st"/>
    <property type="match status" value="1"/>
</dbReference>
<dbReference type="GO" id="GO:0005524">
    <property type="term" value="F:ATP binding"/>
    <property type="evidence" value="ECO:0007669"/>
    <property type="project" value="UniProtKB-UniRule"/>
</dbReference>
<keyword evidence="5 13" id="KW-0547">Nucleotide-binding</keyword>
<evidence type="ECO:0000256" key="2">
    <source>
        <dbReference type="ARBA" id="ARBA00022490"/>
    </source>
</evidence>
<feature type="coiled-coil region" evidence="15">
    <location>
        <begin position="541"/>
        <end position="575"/>
    </location>
</feature>
<dbReference type="Pfam" id="PF00225">
    <property type="entry name" value="Kinesin"/>
    <property type="match status" value="1"/>
</dbReference>
<keyword evidence="10" id="KW-0206">Cytoskeleton</keyword>
<dbReference type="GO" id="GO:0005874">
    <property type="term" value="C:microtubule"/>
    <property type="evidence" value="ECO:0007669"/>
    <property type="project" value="UniProtKB-KW"/>
</dbReference>
<feature type="domain" description="Kinesin motor" evidence="17">
    <location>
        <begin position="192"/>
        <end position="453"/>
    </location>
</feature>
<dbReference type="PANTHER" id="PTHR47971:SF8">
    <property type="entry name" value="KINESIN-LIKE PROTEIN"/>
    <property type="match status" value="1"/>
</dbReference>
<evidence type="ECO:0000256" key="3">
    <source>
        <dbReference type="ARBA" id="ARBA00022618"/>
    </source>
</evidence>
<dbReference type="CDD" id="cd01367">
    <property type="entry name" value="KISc_KIF2_like"/>
    <property type="match status" value="1"/>
</dbReference>
<keyword evidence="7 13" id="KW-0067">ATP-binding</keyword>
<dbReference type="InterPro" id="IPR027417">
    <property type="entry name" value="P-loop_NTPase"/>
</dbReference>
<comment type="similarity">
    <text evidence="12">Belongs to the TRAFAC class myosin-kinesin ATPase superfamily. Kinesin family. KIN-13 subfamily.</text>
</comment>
<dbReference type="GO" id="GO:0007019">
    <property type="term" value="P:microtubule depolymerization"/>
    <property type="evidence" value="ECO:0007669"/>
    <property type="project" value="TreeGrafter"/>
</dbReference>
<evidence type="ECO:0000256" key="14">
    <source>
        <dbReference type="RuleBase" id="RU000394"/>
    </source>
</evidence>
<feature type="compositionally biased region" description="Pro residues" evidence="16">
    <location>
        <begin position="85"/>
        <end position="97"/>
    </location>
</feature>
<keyword evidence="2" id="KW-0963">Cytoplasm</keyword>
<dbReference type="FunFam" id="3.40.850.10:FF:000012">
    <property type="entry name" value="Kinesin-like protein"/>
    <property type="match status" value="1"/>
</dbReference>
<dbReference type="InterPro" id="IPR036961">
    <property type="entry name" value="Kinesin_motor_dom_sf"/>
</dbReference>
<dbReference type="SMART" id="SM00129">
    <property type="entry name" value="KISc"/>
    <property type="match status" value="1"/>
</dbReference>
<evidence type="ECO:0000256" key="9">
    <source>
        <dbReference type="ARBA" id="ARBA00023175"/>
    </source>
</evidence>
<reference evidence="18" key="2">
    <citation type="submission" date="2025-09" db="UniProtKB">
        <authorList>
            <consortium name="Ensembl"/>
        </authorList>
    </citation>
    <scope>IDENTIFICATION</scope>
</reference>
<evidence type="ECO:0000256" key="10">
    <source>
        <dbReference type="ARBA" id="ARBA00023212"/>
    </source>
</evidence>
<evidence type="ECO:0000256" key="1">
    <source>
        <dbReference type="ARBA" id="ARBA00004245"/>
    </source>
</evidence>
<evidence type="ECO:0000256" key="4">
    <source>
        <dbReference type="ARBA" id="ARBA00022701"/>
    </source>
</evidence>
<name>A0A8C1RN50_CYPCA</name>
<evidence type="ECO:0000256" key="5">
    <source>
        <dbReference type="ARBA" id="ARBA00022741"/>
    </source>
</evidence>
<evidence type="ECO:0000256" key="11">
    <source>
        <dbReference type="ARBA" id="ARBA00023306"/>
    </source>
</evidence>
<dbReference type="AlphaFoldDB" id="A0A8C1RN50"/>
<dbReference type="Proteomes" id="UP000694427">
    <property type="component" value="Unplaced"/>
</dbReference>
<organism evidence="18 19">
    <name type="scientific">Cyprinus carpio</name>
    <name type="common">Common carp</name>
    <dbReference type="NCBI Taxonomy" id="7962"/>
    <lineage>
        <taxon>Eukaryota</taxon>
        <taxon>Metazoa</taxon>
        <taxon>Chordata</taxon>
        <taxon>Craniata</taxon>
        <taxon>Vertebrata</taxon>
        <taxon>Euteleostomi</taxon>
        <taxon>Actinopterygii</taxon>
        <taxon>Neopterygii</taxon>
        <taxon>Teleostei</taxon>
        <taxon>Ostariophysi</taxon>
        <taxon>Cypriniformes</taxon>
        <taxon>Cyprinidae</taxon>
        <taxon>Cyprininae</taxon>
        <taxon>Cyprinus</taxon>
    </lineage>
</organism>
<dbReference type="PROSITE" id="PS50067">
    <property type="entry name" value="KINESIN_MOTOR_2"/>
    <property type="match status" value="1"/>
</dbReference>
<evidence type="ECO:0000313" key="18">
    <source>
        <dbReference type="Ensembl" id="ENSCCRP00010117637.1"/>
    </source>
</evidence>
<sequence length="587" mass="66408">MVTSLNEDNESVTVEWIENGDTKGKEIDLESIFALNPDVAPEEEIPQSPETPPPPVSSAIKINKIPQNKVFTVGTTRARPSQQTEPPPSAPVPPPPIQHQTLLQQQNARRKSNCVKEVEKLQEKREKRRLQQQELREKRAQEVDATTPNYEILCMIRDFRASLDYRPLTTADLVKNCIITVMCSHSYFISMFTARPLVETIFERGMATCFAYGQTGSGKTHTMGGDFSGKNQDCSKGIYALAARDVFLMLKKPNYKKLDLQVYATFFEIYSGKVFDLLNRKAKLRVLEDGKQQVQVVGLQEREVKCTEDVLKLIEMGNSCRTSGQTSANAHSSRSHAVFQIILRRRGKMHGKFSLIDLAGNERGADTSSADRQTRLEGAEINKSLLALKECIRALGRNKPHTPFRASKLTQVLRDSFIGENSRTCMIATISPGMASCENTLNTLRYANRVKEFGISPSDIPFSQGGGGRSELSPTYEYDDFEEEVSPQLFNFHEVVSQLVEMEEQVLEDHRAVFQSIRWLEDEKVLLEMTEEVDYDVESYATQLEQILDQKIDVLTELRDKVKSFRSALQEEEQASKQINPKRPRAL</sequence>
<accession>A0A8C1RN50</accession>
<dbReference type="PANTHER" id="PTHR47971">
    <property type="entry name" value="KINESIN-RELATED PROTEIN 6"/>
    <property type="match status" value="1"/>
</dbReference>